<name>A0A3Q1JII0_ANATE</name>
<comment type="similarity">
    <text evidence="1">Belongs to the S-100 family.</text>
</comment>
<dbReference type="Pfam" id="PF01023">
    <property type="entry name" value="S_100"/>
    <property type="match status" value="1"/>
</dbReference>
<reference evidence="5" key="1">
    <citation type="submission" date="2021-04" db="EMBL/GenBank/DDBJ databases">
        <authorList>
            <consortium name="Wellcome Sanger Institute Data Sharing"/>
        </authorList>
    </citation>
    <scope>NUCLEOTIDE SEQUENCE [LARGE SCALE GENOMIC DNA]</scope>
</reference>
<evidence type="ECO:0000256" key="3">
    <source>
        <dbReference type="ARBA" id="ARBA00022837"/>
    </source>
</evidence>
<reference evidence="5" key="3">
    <citation type="submission" date="2025-09" db="UniProtKB">
        <authorList>
            <consortium name="Ensembl"/>
        </authorList>
    </citation>
    <scope>IDENTIFICATION</scope>
</reference>
<evidence type="ECO:0000313" key="5">
    <source>
        <dbReference type="Ensembl" id="ENSATEP00000030563.2"/>
    </source>
</evidence>
<feature type="domain" description="EF-hand" evidence="4">
    <location>
        <begin position="56"/>
        <end position="91"/>
    </location>
</feature>
<dbReference type="AlphaFoldDB" id="A0A3Q1JII0"/>
<dbReference type="InterPro" id="IPR011992">
    <property type="entry name" value="EF-hand-dom_pair"/>
</dbReference>
<accession>A0A3Q1JII0</accession>
<keyword evidence="3" id="KW-0106">Calcium</keyword>
<dbReference type="GO" id="GO:0005509">
    <property type="term" value="F:calcium ion binding"/>
    <property type="evidence" value="ECO:0007669"/>
    <property type="project" value="InterPro"/>
</dbReference>
<sequence length="103" mass="11149">MSCDGGGIKAVLGLIGIFKKYASKDQDTDHLNKSELKELLQKEFPGLIAVSEPFFQSVKNVNKIMAALDHDKDGQVDIQEYFVTLCALGIGMSKGGAGCQKKK</sequence>
<dbReference type="InterPro" id="IPR013787">
    <property type="entry name" value="S100_Ca-bd_sub"/>
</dbReference>
<keyword evidence="2" id="KW-0479">Metal-binding</keyword>
<dbReference type="InterPro" id="IPR002048">
    <property type="entry name" value="EF_hand_dom"/>
</dbReference>
<evidence type="ECO:0000313" key="6">
    <source>
        <dbReference type="Proteomes" id="UP000265040"/>
    </source>
</evidence>
<dbReference type="PANTHER" id="PTHR11639:SF134">
    <property type="entry name" value="PROTEIN S100-A1-RELATED"/>
    <property type="match status" value="1"/>
</dbReference>
<dbReference type="Proteomes" id="UP000265040">
    <property type="component" value="Chromosome 16"/>
</dbReference>
<evidence type="ECO:0000256" key="2">
    <source>
        <dbReference type="ARBA" id="ARBA00022723"/>
    </source>
</evidence>
<dbReference type="GeneTree" id="ENSGT00980000200840"/>
<keyword evidence="6" id="KW-1185">Reference proteome</keyword>
<dbReference type="InterPro" id="IPR018247">
    <property type="entry name" value="EF_Hand_1_Ca_BS"/>
</dbReference>
<reference evidence="5" key="2">
    <citation type="submission" date="2025-08" db="UniProtKB">
        <authorList>
            <consortium name="Ensembl"/>
        </authorList>
    </citation>
    <scope>IDENTIFICATION</scope>
</reference>
<dbReference type="GO" id="GO:0048306">
    <property type="term" value="F:calcium-dependent protein binding"/>
    <property type="evidence" value="ECO:0007669"/>
    <property type="project" value="TreeGrafter"/>
</dbReference>
<dbReference type="PROSITE" id="PS50222">
    <property type="entry name" value="EF_HAND_2"/>
    <property type="match status" value="1"/>
</dbReference>
<protein>
    <recommendedName>
        <fullName evidence="4">EF-hand domain-containing protein</fullName>
    </recommendedName>
</protein>
<dbReference type="InterPro" id="IPR034325">
    <property type="entry name" value="S-100_dom"/>
</dbReference>
<dbReference type="InParanoid" id="A0A3Q1JII0"/>
<organism evidence="5 6">
    <name type="scientific">Anabas testudineus</name>
    <name type="common">Climbing perch</name>
    <name type="synonym">Anthias testudineus</name>
    <dbReference type="NCBI Taxonomy" id="64144"/>
    <lineage>
        <taxon>Eukaryota</taxon>
        <taxon>Metazoa</taxon>
        <taxon>Chordata</taxon>
        <taxon>Craniata</taxon>
        <taxon>Vertebrata</taxon>
        <taxon>Euteleostomi</taxon>
        <taxon>Actinopterygii</taxon>
        <taxon>Neopterygii</taxon>
        <taxon>Teleostei</taxon>
        <taxon>Neoteleostei</taxon>
        <taxon>Acanthomorphata</taxon>
        <taxon>Anabantaria</taxon>
        <taxon>Anabantiformes</taxon>
        <taxon>Anabantoidei</taxon>
        <taxon>Anabantidae</taxon>
        <taxon>Anabas</taxon>
    </lineage>
</organism>
<dbReference type="CDD" id="cd00213">
    <property type="entry name" value="S-100"/>
    <property type="match status" value="1"/>
</dbReference>
<dbReference type="PANTHER" id="PTHR11639">
    <property type="entry name" value="S100 CALCIUM-BINDING PROTEIN"/>
    <property type="match status" value="1"/>
</dbReference>
<dbReference type="PROSITE" id="PS00018">
    <property type="entry name" value="EF_HAND_1"/>
    <property type="match status" value="1"/>
</dbReference>
<dbReference type="Ensembl" id="ENSATET00000031024.2">
    <property type="protein sequence ID" value="ENSATEP00000030563.2"/>
    <property type="gene ID" value="ENSATEG00000021116.2"/>
</dbReference>
<dbReference type="STRING" id="64144.ENSATEP00000030563"/>
<dbReference type="GO" id="GO:0046914">
    <property type="term" value="F:transition metal ion binding"/>
    <property type="evidence" value="ECO:0007669"/>
    <property type="project" value="InterPro"/>
</dbReference>
<dbReference type="Gene3D" id="1.10.238.10">
    <property type="entry name" value="EF-hand"/>
    <property type="match status" value="1"/>
</dbReference>
<dbReference type="OrthoDB" id="26525at2759"/>
<proteinExistence type="inferred from homology"/>
<dbReference type="SUPFAM" id="SSF47473">
    <property type="entry name" value="EF-hand"/>
    <property type="match status" value="1"/>
</dbReference>
<evidence type="ECO:0000259" key="4">
    <source>
        <dbReference type="PROSITE" id="PS50222"/>
    </source>
</evidence>
<evidence type="ECO:0000256" key="1">
    <source>
        <dbReference type="ARBA" id="ARBA00007323"/>
    </source>
</evidence>
<dbReference type="SMART" id="SM01394">
    <property type="entry name" value="S_100"/>
    <property type="match status" value="1"/>
</dbReference>